<sequence length="226" mass="25947">MFLAALARPCFDTYGNVLFDGKIGIFSFIYKEPAKRKSKNRVAGTLVTKPILSITQDVIRSCLIEKVFHAIKEKWPHYRQNSIIYIQQDNTRPHISPFDDKFCETAQGDGFDKQLTCQPPNSPDLNVLDLGYFRGIQSLQYREAPKTIDELMAAVEKSFQELSPSALNRVFLTFQECMIEVLKCKGGNDYKIPHMRKENLEKEDCLPVTLFVDHELLQEVLSHLQS</sequence>
<comment type="caution">
    <text evidence="1">The sequence shown here is derived from an EMBL/GenBank/DDBJ whole genome shotgun (WGS) entry which is preliminary data.</text>
</comment>
<name>A0AAV3QF64_LITER</name>
<accession>A0AAV3QF64</accession>
<evidence type="ECO:0000313" key="2">
    <source>
        <dbReference type="Proteomes" id="UP001454036"/>
    </source>
</evidence>
<evidence type="ECO:0008006" key="3">
    <source>
        <dbReference type="Google" id="ProtNLM"/>
    </source>
</evidence>
<dbReference type="GO" id="GO:0003676">
    <property type="term" value="F:nucleic acid binding"/>
    <property type="evidence" value="ECO:0007669"/>
    <property type="project" value="InterPro"/>
</dbReference>
<proteinExistence type="predicted"/>
<dbReference type="EMBL" id="BAABME010004537">
    <property type="protein sequence ID" value="GAA0162730.1"/>
    <property type="molecule type" value="Genomic_DNA"/>
</dbReference>
<dbReference type="Gene3D" id="3.30.420.10">
    <property type="entry name" value="Ribonuclease H-like superfamily/Ribonuclease H"/>
    <property type="match status" value="1"/>
</dbReference>
<protein>
    <recommendedName>
        <fullName evidence="3">Transposase</fullName>
    </recommendedName>
</protein>
<keyword evidence="2" id="KW-1185">Reference proteome</keyword>
<dbReference type="PANTHER" id="PTHR47169">
    <property type="entry name" value="OS01G0541250 PROTEIN"/>
    <property type="match status" value="1"/>
</dbReference>
<reference evidence="1 2" key="1">
    <citation type="submission" date="2024-01" db="EMBL/GenBank/DDBJ databases">
        <title>The complete chloroplast genome sequence of Lithospermum erythrorhizon: insights into the phylogenetic relationship among Boraginaceae species and the maternal lineages of purple gromwells.</title>
        <authorList>
            <person name="Okada T."/>
            <person name="Watanabe K."/>
        </authorList>
    </citation>
    <scope>NUCLEOTIDE SEQUENCE [LARGE SCALE GENOMIC DNA]</scope>
</reference>
<dbReference type="AlphaFoldDB" id="A0AAV3QF64"/>
<organism evidence="1 2">
    <name type="scientific">Lithospermum erythrorhizon</name>
    <name type="common">Purple gromwell</name>
    <name type="synonym">Lithospermum officinale var. erythrorhizon</name>
    <dbReference type="NCBI Taxonomy" id="34254"/>
    <lineage>
        <taxon>Eukaryota</taxon>
        <taxon>Viridiplantae</taxon>
        <taxon>Streptophyta</taxon>
        <taxon>Embryophyta</taxon>
        <taxon>Tracheophyta</taxon>
        <taxon>Spermatophyta</taxon>
        <taxon>Magnoliopsida</taxon>
        <taxon>eudicotyledons</taxon>
        <taxon>Gunneridae</taxon>
        <taxon>Pentapetalae</taxon>
        <taxon>asterids</taxon>
        <taxon>lamiids</taxon>
        <taxon>Boraginales</taxon>
        <taxon>Boraginaceae</taxon>
        <taxon>Boraginoideae</taxon>
        <taxon>Lithospermeae</taxon>
        <taxon>Lithospermum</taxon>
    </lineage>
</organism>
<dbReference type="InterPro" id="IPR036397">
    <property type="entry name" value="RNaseH_sf"/>
</dbReference>
<evidence type="ECO:0000313" key="1">
    <source>
        <dbReference type="EMBL" id="GAA0162730.1"/>
    </source>
</evidence>
<dbReference type="Proteomes" id="UP001454036">
    <property type="component" value="Unassembled WGS sequence"/>
</dbReference>
<dbReference type="PANTHER" id="PTHR47169:SF2">
    <property type="entry name" value="OS01G0541250 PROTEIN"/>
    <property type="match status" value="1"/>
</dbReference>
<gene>
    <name evidence="1" type="ORF">LIER_18760</name>
</gene>